<keyword evidence="5" id="KW-1185">Reference proteome</keyword>
<dbReference type="Gene3D" id="3.40.50.1820">
    <property type="entry name" value="alpha/beta hydrolase"/>
    <property type="match status" value="1"/>
</dbReference>
<dbReference type="PANTHER" id="PTHR10655:SF17">
    <property type="entry name" value="LYSOPHOSPHOLIPASE-LIKE PROTEIN 1"/>
    <property type="match status" value="1"/>
</dbReference>
<protein>
    <submittedName>
        <fullName evidence="4">Carboxylesterase</fullName>
    </submittedName>
</protein>
<dbReference type="GO" id="GO:0016787">
    <property type="term" value="F:hydrolase activity"/>
    <property type="evidence" value="ECO:0007669"/>
    <property type="project" value="UniProtKB-KW"/>
</dbReference>
<evidence type="ECO:0000256" key="1">
    <source>
        <dbReference type="ARBA" id="ARBA00006499"/>
    </source>
</evidence>
<dbReference type="AlphaFoldDB" id="A0A916QLT0"/>
<accession>A0A916QLT0</accession>
<reference evidence="4" key="2">
    <citation type="submission" date="2020-09" db="EMBL/GenBank/DDBJ databases">
        <authorList>
            <person name="Sun Q."/>
            <person name="Zhou Y."/>
        </authorList>
    </citation>
    <scope>NUCLEOTIDE SEQUENCE</scope>
    <source>
        <strain evidence="4">CGMCC 1.15425</strain>
    </source>
</reference>
<dbReference type="InterPro" id="IPR050565">
    <property type="entry name" value="LYPA1-2/EST-like"/>
</dbReference>
<gene>
    <name evidence="4" type="ORF">GCM10011403_21380</name>
</gene>
<dbReference type="InterPro" id="IPR003140">
    <property type="entry name" value="PLipase/COase/thioEstase"/>
</dbReference>
<evidence type="ECO:0000313" key="5">
    <source>
        <dbReference type="Proteomes" id="UP000627715"/>
    </source>
</evidence>
<dbReference type="EMBL" id="BMIY01000009">
    <property type="protein sequence ID" value="GFZ78050.1"/>
    <property type="molecule type" value="Genomic_DNA"/>
</dbReference>
<evidence type="ECO:0000313" key="4">
    <source>
        <dbReference type="EMBL" id="GFZ78050.1"/>
    </source>
</evidence>
<dbReference type="OrthoDB" id="9801763at2"/>
<feature type="domain" description="Phospholipase/carboxylesterase/thioesterase" evidence="3">
    <location>
        <begin position="17"/>
        <end position="217"/>
    </location>
</feature>
<proteinExistence type="inferred from homology"/>
<dbReference type="Proteomes" id="UP000627715">
    <property type="component" value="Unassembled WGS sequence"/>
</dbReference>
<sequence>MSLLPAIIRETGKKGTIDAAVIWLHGLGADGSDFLPVIPELGLPDDLAIRFIFPNAPSIPVTINQGFRMPAWYDIREMAIDRKVDEQQLRQSAAEVHKFVDAQIAEGVAAERIILAGFSQGGAVVLEAGLSCEHKLGGVLSLSSYFPTVDSVIPSDQNRALPVRVCHGNADPVVPESLGRKAVADLERLGYTVEYSHYPMQHAVCPQEINDISQWLQSRLG</sequence>
<comment type="similarity">
    <text evidence="1">Belongs to the AB hydrolase superfamily. AB hydrolase 2 family.</text>
</comment>
<evidence type="ECO:0000256" key="2">
    <source>
        <dbReference type="ARBA" id="ARBA00022801"/>
    </source>
</evidence>
<name>A0A916QLT0_9GAMM</name>
<keyword evidence="2" id="KW-0378">Hydrolase</keyword>
<dbReference type="RefSeq" id="WP_068810462.1">
    <property type="nucleotide sequence ID" value="NZ_BMIY01000009.1"/>
</dbReference>
<reference evidence="4" key="1">
    <citation type="journal article" date="2014" name="Int. J. Syst. Evol. Microbiol.">
        <title>Complete genome sequence of Corynebacterium casei LMG S-19264T (=DSM 44701T), isolated from a smear-ripened cheese.</title>
        <authorList>
            <consortium name="US DOE Joint Genome Institute (JGI-PGF)"/>
            <person name="Walter F."/>
            <person name="Albersmeier A."/>
            <person name="Kalinowski J."/>
            <person name="Ruckert C."/>
        </authorList>
    </citation>
    <scope>NUCLEOTIDE SEQUENCE</scope>
    <source>
        <strain evidence="4">CGMCC 1.15425</strain>
    </source>
</reference>
<dbReference type="Pfam" id="PF02230">
    <property type="entry name" value="Abhydrolase_2"/>
    <property type="match status" value="1"/>
</dbReference>
<dbReference type="InterPro" id="IPR029058">
    <property type="entry name" value="AB_hydrolase_fold"/>
</dbReference>
<dbReference type="SUPFAM" id="SSF53474">
    <property type="entry name" value="alpha/beta-Hydrolases"/>
    <property type="match status" value="1"/>
</dbReference>
<organism evidence="4 5">
    <name type="scientific">Pseudohongiella nitratireducens</name>
    <dbReference type="NCBI Taxonomy" id="1768907"/>
    <lineage>
        <taxon>Bacteria</taxon>
        <taxon>Pseudomonadati</taxon>
        <taxon>Pseudomonadota</taxon>
        <taxon>Gammaproteobacteria</taxon>
        <taxon>Pseudomonadales</taxon>
        <taxon>Pseudohongiellaceae</taxon>
        <taxon>Pseudohongiella</taxon>
    </lineage>
</organism>
<dbReference type="PANTHER" id="PTHR10655">
    <property type="entry name" value="LYSOPHOSPHOLIPASE-RELATED"/>
    <property type="match status" value="1"/>
</dbReference>
<comment type="caution">
    <text evidence="4">The sequence shown here is derived from an EMBL/GenBank/DDBJ whole genome shotgun (WGS) entry which is preliminary data.</text>
</comment>
<evidence type="ECO:0000259" key="3">
    <source>
        <dbReference type="Pfam" id="PF02230"/>
    </source>
</evidence>